<evidence type="ECO:0000256" key="2">
    <source>
        <dbReference type="ARBA" id="ARBA00023054"/>
    </source>
</evidence>
<feature type="domain" description="YknX-like beta-barrel" evidence="6">
    <location>
        <begin position="195"/>
        <end position="268"/>
    </location>
</feature>
<evidence type="ECO:0000259" key="5">
    <source>
        <dbReference type="Pfam" id="PF25973"/>
    </source>
</evidence>
<comment type="caution">
    <text evidence="7">The sequence shown here is derived from an EMBL/GenBank/DDBJ whole genome shotgun (WGS) entry which is preliminary data.</text>
</comment>
<sequence>MKSKLIKAIVTGVIVIAVGFGGYYGYKTYFIAKPATATVQNIQVTAKKMNLQVTVQGTGSAYAANTKDVMPNNNGTISGLSVKVGDTVTAGQKLFTADSDQLKNAVTTAKNNVTKQSLTLASDESAEKIDDNKIAMDKLSVSDAKTQLSDANKAVSNMTVTAPIGGVITAVNNTNGDSAQSAKAVLTIVDMTSIKVKVSVDELNINNVKIGQKSEIKFDAIKGKTYEGAVETIAQTGTTSNNVTTYDVVVAVKDPAGIKLGMNANVTISIDSKVNALAVPVESVTESNGKKYVRVADSSTTSAQNSNNQQASSTKSSSNAGKQVEIKTGLETDNYIEVTEGLTEGEKLVVKLPSTSSSSNNSRNNMGGFGGADMMGGGRPEGGPQGAPSGGSQGGNQGGGK</sequence>
<dbReference type="InterPro" id="IPR058647">
    <property type="entry name" value="BSH_CzcB-like"/>
</dbReference>
<name>A0ABS1T9B0_9CLOT</name>
<keyword evidence="2" id="KW-0175">Coiled coil</keyword>
<accession>A0ABS1T9B0</accession>
<feature type="region of interest" description="Disordered" evidence="3">
    <location>
        <begin position="352"/>
        <end position="401"/>
    </location>
</feature>
<dbReference type="InterPro" id="IPR058636">
    <property type="entry name" value="Beta-barrel_YknX"/>
</dbReference>
<dbReference type="Proteomes" id="UP000632377">
    <property type="component" value="Unassembled WGS sequence"/>
</dbReference>
<evidence type="ECO:0000313" key="8">
    <source>
        <dbReference type="Proteomes" id="UP000632377"/>
    </source>
</evidence>
<dbReference type="RefSeq" id="WP_202748511.1">
    <property type="nucleotide sequence ID" value="NZ_JAESWC010000002.1"/>
</dbReference>
<keyword evidence="4" id="KW-1133">Transmembrane helix</keyword>
<evidence type="ECO:0000256" key="3">
    <source>
        <dbReference type="SAM" id="MobiDB-lite"/>
    </source>
</evidence>
<gene>
    <name evidence="7" type="ORF">JK636_09160</name>
</gene>
<comment type="subcellular location">
    <subcellularLocation>
        <location evidence="1">Cell envelope</location>
    </subcellularLocation>
</comment>
<keyword evidence="4" id="KW-0472">Membrane</keyword>
<feature type="compositionally biased region" description="Low complexity" evidence="3">
    <location>
        <begin position="354"/>
        <end position="366"/>
    </location>
</feature>
<dbReference type="Pfam" id="PF25973">
    <property type="entry name" value="BSH_CzcB"/>
    <property type="match status" value="1"/>
</dbReference>
<reference evidence="7 8" key="1">
    <citation type="submission" date="2021-01" db="EMBL/GenBank/DDBJ databases">
        <title>Genome public.</title>
        <authorList>
            <person name="Liu C."/>
            <person name="Sun Q."/>
        </authorList>
    </citation>
    <scope>NUCLEOTIDE SEQUENCE [LARGE SCALE GENOMIC DNA]</scope>
    <source>
        <strain evidence="7 8">YIM B02515</strain>
    </source>
</reference>
<dbReference type="SUPFAM" id="SSF111369">
    <property type="entry name" value="HlyD-like secretion proteins"/>
    <property type="match status" value="1"/>
</dbReference>
<feature type="compositionally biased region" description="Gly residues" evidence="3">
    <location>
        <begin position="367"/>
        <end position="401"/>
    </location>
</feature>
<evidence type="ECO:0000256" key="4">
    <source>
        <dbReference type="SAM" id="Phobius"/>
    </source>
</evidence>
<keyword evidence="4" id="KW-0812">Transmembrane</keyword>
<keyword evidence="8" id="KW-1185">Reference proteome</keyword>
<dbReference type="Pfam" id="PF25990">
    <property type="entry name" value="Beta-barrel_YknX"/>
    <property type="match status" value="1"/>
</dbReference>
<dbReference type="Gene3D" id="2.40.30.170">
    <property type="match status" value="1"/>
</dbReference>
<feature type="domain" description="CzcB-like barrel-sandwich hybrid" evidence="5">
    <location>
        <begin position="66"/>
        <end position="190"/>
    </location>
</feature>
<evidence type="ECO:0000256" key="1">
    <source>
        <dbReference type="ARBA" id="ARBA00004196"/>
    </source>
</evidence>
<dbReference type="EMBL" id="JAESWC010000002">
    <property type="protein sequence ID" value="MBL4935928.1"/>
    <property type="molecule type" value="Genomic_DNA"/>
</dbReference>
<evidence type="ECO:0000259" key="6">
    <source>
        <dbReference type="Pfam" id="PF25990"/>
    </source>
</evidence>
<dbReference type="Gene3D" id="2.40.50.100">
    <property type="match status" value="1"/>
</dbReference>
<dbReference type="InterPro" id="IPR050465">
    <property type="entry name" value="UPF0194_transport"/>
</dbReference>
<feature type="compositionally biased region" description="Low complexity" evidence="3">
    <location>
        <begin position="298"/>
        <end position="320"/>
    </location>
</feature>
<evidence type="ECO:0000313" key="7">
    <source>
        <dbReference type="EMBL" id="MBL4935928.1"/>
    </source>
</evidence>
<dbReference type="PANTHER" id="PTHR32347">
    <property type="entry name" value="EFFLUX SYSTEM COMPONENT YKNX-RELATED"/>
    <property type="match status" value="1"/>
</dbReference>
<feature type="region of interest" description="Disordered" evidence="3">
    <location>
        <begin position="295"/>
        <end position="322"/>
    </location>
</feature>
<proteinExistence type="predicted"/>
<organism evidence="7 8">
    <name type="scientific">Clostridium rhizosphaerae</name>
    <dbReference type="NCBI Taxonomy" id="2803861"/>
    <lineage>
        <taxon>Bacteria</taxon>
        <taxon>Bacillati</taxon>
        <taxon>Bacillota</taxon>
        <taxon>Clostridia</taxon>
        <taxon>Eubacteriales</taxon>
        <taxon>Clostridiaceae</taxon>
        <taxon>Clostridium</taxon>
    </lineage>
</organism>
<dbReference type="Gene3D" id="2.40.420.20">
    <property type="match status" value="1"/>
</dbReference>
<protein>
    <submittedName>
        <fullName evidence="7">Efflux RND transporter periplasmic adaptor subunit</fullName>
    </submittedName>
</protein>
<feature type="transmembrane region" description="Helical" evidence="4">
    <location>
        <begin position="5"/>
        <end position="26"/>
    </location>
</feature>